<evidence type="ECO:0000313" key="5">
    <source>
        <dbReference type="EMBL" id="NOU61057.1"/>
    </source>
</evidence>
<dbReference type="SMART" id="SM00382">
    <property type="entry name" value="AAA"/>
    <property type="match status" value="1"/>
</dbReference>
<gene>
    <name evidence="5" type="ORF">ELS83_14640</name>
</gene>
<protein>
    <submittedName>
        <fullName evidence="5">ABC transporter ATP-binding protein</fullName>
    </submittedName>
</protein>
<evidence type="ECO:0000256" key="1">
    <source>
        <dbReference type="ARBA" id="ARBA00022448"/>
    </source>
</evidence>
<keyword evidence="1" id="KW-0813">Transport</keyword>
<keyword evidence="2" id="KW-0547">Nucleotide-binding</keyword>
<reference evidence="5 6" key="1">
    <citation type="submission" date="2018-12" db="EMBL/GenBank/DDBJ databases">
        <title>Marinifilum JC070 sp. nov., a marine bacterium isolated from Yongle Blue Hole in the South China Sea.</title>
        <authorList>
            <person name="Fu T."/>
        </authorList>
    </citation>
    <scope>NUCLEOTIDE SEQUENCE [LARGE SCALE GENOMIC DNA]</scope>
    <source>
        <strain evidence="5 6">JC070</strain>
    </source>
</reference>
<keyword evidence="3 5" id="KW-0067">ATP-binding</keyword>
<dbReference type="GO" id="GO:0005524">
    <property type="term" value="F:ATP binding"/>
    <property type="evidence" value="ECO:0007669"/>
    <property type="project" value="UniProtKB-KW"/>
</dbReference>
<evidence type="ECO:0000256" key="2">
    <source>
        <dbReference type="ARBA" id="ARBA00022741"/>
    </source>
</evidence>
<dbReference type="EMBL" id="RZNH01000027">
    <property type="protein sequence ID" value="NOU61057.1"/>
    <property type="molecule type" value="Genomic_DNA"/>
</dbReference>
<name>A0ABX1WY77_9BACT</name>
<evidence type="ECO:0000259" key="4">
    <source>
        <dbReference type="PROSITE" id="PS50893"/>
    </source>
</evidence>
<dbReference type="PANTHER" id="PTHR42939:SF1">
    <property type="entry name" value="ABC TRANSPORTER ATP-BINDING PROTEIN ALBC-RELATED"/>
    <property type="match status" value="1"/>
</dbReference>
<organism evidence="5 6">
    <name type="scientific">Marinifilum caeruleilacunae</name>
    <dbReference type="NCBI Taxonomy" id="2499076"/>
    <lineage>
        <taxon>Bacteria</taxon>
        <taxon>Pseudomonadati</taxon>
        <taxon>Bacteroidota</taxon>
        <taxon>Bacteroidia</taxon>
        <taxon>Marinilabiliales</taxon>
        <taxon>Marinifilaceae</taxon>
    </lineage>
</organism>
<dbReference type="Gene3D" id="3.40.50.300">
    <property type="entry name" value="P-loop containing nucleotide triphosphate hydrolases"/>
    <property type="match status" value="1"/>
</dbReference>
<keyword evidence="6" id="KW-1185">Reference proteome</keyword>
<dbReference type="InterPro" id="IPR003593">
    <property type="entry name" value="AAA+_ATPase"/>
</dbReference>
<dbReference type="SUPFAM" id="SSF52540">
    <property type="entry name" value="P-loop containing nucleoside triphosphate hydrolases"/>
    <property type="match status" value="1"/>
</dbReference>
<comment type="caution">
    <text evidence="5">The sequence shown here is derived from an EMBL/GenBank/DDBJ whole genome shotgun (WGS) entry which is preliminary data.</text>
</comment>
<sequence>MLELTDVRVSYKKDKPILNGVNLSIPKGSIFGILGMNGAGKTTLFKAIYGWIALEKGQIKLNGDCTKHTNISFLETQNYFYPYMKGIEYIRLVTKGTFDIKLNQIFELPLDELIDNYSTGMKKKLAFWAVFELNKDIVILDEPFNGIDIESVECFYSLIIEMRKQGKIVIISSHIIETLTRICDEIGYLSKGKIDQIYSKENYSKLQTEVRKMIQAKVQNAFLSKGGKPGENNG</sequence>
<dbReference type="InterPro" id="IPR027417">
    <property type="entry name" value="P-loop_NTPase"/>
</dbReference>
<proteinExistence type="predicted"/>
<dbReference type="CDD" id="cd03230">
    <property type="entry name" value="ABC_DR_subfamily_A"/>
    <property type="match status" value="1"/>
</dbReference>
<evidence type="ECO:0000256" key="3">
    <source>
        <dbReference type="ARBA" id="ARBA00022840"/>
    </source>
</evidence>
<accession>A0ABX1WY77</accession>
<dbReference type="Pfam" id="PF00005">
    <property type="entry name" value="ABC_tran"/>
    <property type="match status" value="1"/>
</dbReference>
<dbReference type="InterPro" id="IPR003439">
    <property type="entry name" value="ABC_transporter-like_ATP-bd"/>
</dbReference>
<dbReference type="Proteomes" id="UP000732105">
    <property type="component" value="Unassembled WGS sequence"/>
</dbReference>
<dbReference type="InterPro" id="IPR051782">
    <property type="entry name" value="ABC_Transporter_VariousFunc"/>
</dbReference>
<evidence type="ECO:0000313" key="6">
    <source>
        <dbReference type="Proteomes" id="UP000732105"/>
    </source>
</evidence>
<feature type="domain" description="ABC transporter" evidence="4">
    <location>
        <begin position="2"/>
        <end position="216"/>
    </location>
</feature>
<dbReference type="PROSITE" id="PS50893">
    <property type="entry name" value="ABC_TRANSPORTER_2"/>
    <property type="match status" value="1"/>
</dbReference>
<dbReference type="RefSeq" id="WP_171596325.1">
    <property type="nucleotide sequence ID" value="NZ_RZNH01000027.1"/>
</dbReference>
<dbReference type="PANTHER" id="PTHR42939">
    <property type="entry name" value="ABC TRANSPORTER ATP-BINDING PROTEIN ALBC-RELATED"/>
    <property type="match status" value="1"/>
</dbReference>